<dbReference type="EMBL" id="BSXT01001638">
    <property type="protein sequence ID" value="GMF44058.1"/>
    <property type="molecule type" value="Genomic_DNA"/>
</dbReference>
<organism evidence="1 2">
    <name type="scientific">Phytophthora fragariaefolia</name>
    <dbReference type="NCBI Taxonomy" id="1490495"/>
    <lineage>
        <taxon>Eukaryota</taxon>
        <taxon>Sar</taxon>
        <taxon>Stramenopiles</taxon>
        <taxon>Oomycota</taxon>
        <taxon>Peronosporomycetes</taxon>
        <taxon>Peronosporales</taxon>
        <taxon>Peronosporaceae</taxon>
        <taxon>Phytophthora</taxon>
    </lineage>
</organism>
<name>A0A9W7CYX6_9STRA</name>
<comment type="caution">
    <text evidence="1">The sequence shown here is derived from an EMBL/GenBank/DDBJ whole genome shotgun (WGS) entry which is preliminary data.</text>
</comment>
<evidence type="ECO:0000313" key="1">
    <source>
        <dbReference type="EMBL" id="GMF44058.1"/>
    </source>
</evidence>
<protein>
    <submittedName>
        <fullName evidence="1">Unnamed protein product</fullName>
    </submittedName>
</protein>
<dbReference type="OrthoDB" id="10606976at2759"/>
<accession>A0A9W7CYX6</accession>
<keyword evidence="2" id="KW-1185">Reference proteome</keyword>
<evidence type="ECO:0000313" key="2">
    <source>
        <dbReference type="Proteomes" id="UP001165121"/>
    </source>
</evidence>
<dbReference type="Proteomes" id="UP001165121">
    <property type="component" value="Unassembled WGS sequence"/>
</dbReference>
<dbReference type="AlphaFoldDB" id="A0A9W7CYX6"/>
<sequence>MNGEADQALKKKLLKQRLGNFDEYIFTGWMFSNAFTDLSNRSAWACRWKTPIYTFDLFKIGDMPTPRTSCPCSTPIVWNYLIKHVRTGRLEFVGSTCMKYFDNKRRCVKCLVVNRCKTVHCQQCRVKCQLHKQYHDDNSTHKRIVKNGHDFAGAVSADDSSHHHHYKRLVERFDKLRSEGHQRMLTLTLNFGHIRHKYIQDLFDSSELNQAQKNRLVELLPYAELQIGKYKGDKYWDVKSRDISYYNWLKRTWNYRFVRYLP</sequence>
<gene>
    <name evidence="1" type="ORF">Pfra01_001518300</name>
</gene>
<reference evidence="1" key="1">
    <citation type="submission" date="2023-04" db="EMBL/GenBank/DDBJ databases">
        <title>Phytophthora fragariaefolia NBRC 109709.</title>
        <authorList>
            <person name="Ichikawa N."/>
            <person name="Sato H."/>
            <person name="Tonouchi N."/>
        </authorList>
    </citation>
    <scope>NUCLEOTIDE SEQUENCE</scope>
    <source>
        <strain evidence="1">NBRC 109709</strain>
    </source>
</reference>
<proteinExistence type="predicted"/>